<dbReference type="InterPro" id="IPR016024">
    <property type="entry name" value="ARM-type_fold"/>
</dbReference>
<sequence>DLRRSTFKPNSTVGRAVVDRMLRVVEQGDSGDLHLLLPCVTAIGCLSRTFRATETRDVVGPLVRLLDPRRGAHGSRAAAAALTKFACIDNYLNMEHSKAIIAAGGVDLLVQLVLHEGQADLRLEALVLLCWLAHNVPGDEELDKAGVLMALEWASEQGFVVQDQSVKELLAMSRGLEDPATTAPSMKAMAARALWQLAKGDGTTCRSIVETRALLCLAILMEEGSDEARYNSAMALMEIARVAEED</sequence>
<gene>
    <name evidence="1" type="primary">DDB_G0278909_1</name>
    <name evidence="1" type="ORF">g.126436</name>
</gene>
<dbReference type="InterPro" id="IPR000225">
    <property type="entry name" value="Armadillo"/>
</dbReference>
<dbReference type="InterPro" id="IPR011989">
    <property type="entry name" value="ARM-like"/>
</dbReference>
<reference evidence="1" key="1">
    <citation type="submission" date="2015-07" db="EMBL/GenBank/DDBJ databases">
        <title>Transcriptome Assembly of Anthurium amnicola.</title>
        <authorList>
            <person name="Suzuki J."/>
        </authorList>
    </citation>
    <scope>NUCLEOTIDE SEQUENCE</scope>
</reference>
<accession>A0A1D1XI31</accession>
<dbReference type="SUPFAM" id="SSF48371">
    <property type="entry name" value="ARM repeat"/>
    <property type="match status" value="1"/>
</dbReference>
<dbReference type="GO" id="GO:0016301">
    <property type="term" value="F:kinase activity"/>
    <property type="evidence" value="ECO:0007669"/>
    <property type="project" value="UniProtKB-KW"/>
</dbReference>
<protein>
    <submittedName>
        <fullName evidence="1">Putative inactive serine/threonine-protein kinase DDB_G0278909</fullName>
    </submittedName>
</protein>
<feature type="non-terminal residue" evidence="1">
    <location>
        <position position="246"/>
    </location>
</feature>
<feature type="non-terminal residue" evidence="1">
    <location>
        <position position="1"/>
    </location>
</feature>
<dbReference type="EMBL" id="GDJX01025903">
    <property type="protein sequence ID" value="JAT42033.1"/>
    <property type="molecule type" value="Transcribed_RNA"/>
</dbReference>
<dbReference type="PANTHER" id="PTHR46168:SF9">
    <property type="entry name" value="ARMADILLO REPEAT ONLY 2"/>
    <property type="match status" value="1"/>
</dbReference>
<proteinExistence type="predicted"/>
<dbReference type="AlphaFoldDB" id="A0A1D1XI31"/>
<name>A0A1D1XI31_9ARAE</name>
<organism evidence="1">
    <name type="scientific">Anthurium amnicola</name>
    <dbReference type="NCBI Taxonomy" id="1678845"/>
    <lineage>
        <taxon>Eukaryota</taxon>
        <taxon>Viridiplantae</taxon>
        <taxon>Streptophyta</taxon>
        <taxon>Embryophyta</taxon>
        <taxon>Tracheophyta</taxon>
        <taxon>Spermatophyta</taxon>
        <taxon>Magnoliopsida</taxon>
        <taxon>Liliopsida</taxon>
        <taxon>Araceae</taxon>
        <taxon>Pothoideae</taxon>
        <taxon>Potheae</taxon>
        <taxon>Anthurium</taxon>
    </lineage>
</organism>
<evidence type="ECO:0000313" key="1">
    <source>
        <dbReference type="EMBL" id="JAT42033.1"/>
    </source>
</evidence>
<dbReference type="SMART" id="SM00185">
    <property type="entry name" value="ARM"/>
    <property type="match status" value="3"/>
</dbReference>
<keyword evidence="1" id="KW-0418">Kinase</keyword>
<keyword evidence="1" id="KW-0808">Transferase</keyword>
<dbReference type="Gene3D" id="1.25.10.10">
    <property type="entry name" value="Leucine-rich Repeat Variant"/>
    <property type="match status" value="2"/>
</dbReference>
<dbReference type="PANTHER" id="PTHR46168">
    <property type="entry name" value="ARMADILLO REPEAT ONLY 4"/>
    <property type="match status" value="1"/>
</dbReference>